<feature type="compositionally biased region" description="Low complexity" evidence="1">
    <location>
        <begin position="51"/>
        <end position="64"/>
    </location>
</feature>
<organism evidence="2 3">
    <name type="scientific">Luteimonas viscosa</name>
    <dbReference type="NCBI Taxonomy" id="1132694"/>
    <lineage>
        <taxon>Bacteria</taxon>
        <taxon>Pseudomonadati</taxon>
        <taxon>Pseudomonadota</taxon>
        <taxon>Gammaproteobacteria</taxon>
        <taxon>Lysobacterales</taxon>
        <taxon>Lysobacteraceae</taxon>
        <taxon>Luteimonas</taxon>
    </lineage>
</organism>
<dbReference type="OrthoDB" id="6028411at2"/>
<dbReference type="Proteomes" id="UP000324973">
    <property type="component" value="Unassembled WGS sequence"/>
</dbReference>
<proteinExistence type="predicted"/>
<keyword evidence="3" id="KW-1185">Reference proteome</keyword>
<sequence>MFSQRDSKKRPALTSERIADDLEAFHESGGHIEVLGTTRSLKKIDPEADDASPPAATAPAKPTR</sequence>
<accession>A0A5D4XM01</accession>
<dbReference type="AlphaFoldDB" id="A0A5D4XM01"/>
<protein>
    <submittedName>
        <fullName evidence="2">Uncharacterized protein</fullName>
    </submittedName>
</protein>
<reference evidence="2 3" key="1">
    <citation type="submission" date="2019-08" db="EMBL/GenBank/DDBJ databases">
        <title>Luteimonas viscosus sp. nov., isolated from soil of a sunflower field.</title>
        <authorList>
            <person name="Jianli Z."/>
            <person name="Ying Z."/>
        </authorList>
    </citation>
    <scope>NUCLEOTIDE SEQUENCE [LARGE SCALE GENOMIC DNA]</scope>
    <source>
        <strain evidence="2 3">XBU10</strain>
    </source>
</reference>
<name>A0A5D4XM01_9GAMM</name>
<gene>
    <name evidence="2" type="ORF">FZO89_14980</name>
</gene>
<evidence type="ECO:0000313" key="3">
    <source>
        <dbReference type="Proteomes" id="UP000324973"/>
    </source>
</evidence>
<evidence type="ECO:0000256" key="1">
    <source>
        <dbReference type="SAM" id="MobiDB-lite"/>
    </source>
</evidence>
<comment type="caution">
    <text evidence="2">The sequence shown here is derived from an EMBL/GenBank/DDBJ whole genome shotgun (WGS) entry which is preliminary data.</text>
</comment>
<dbReference type="EMBL" id="VTFT01000002">
    <property type="protein sequence ID" value="TYT23932.1"/>
    <property type="molecule type" value="Genomic_DNA"/>
</dbReference>
<evidence type="ECO:0000313" key="2">
    <source>
        <dbReference type="EMBL" id="TYT23932.1"/>
    </source>
</evidence>
<feature type="region of interest" description="Disordered" evidence="1">
    <location>
        <begin position="37"/>
        <end position="64"/>
    </location>
</feature>